<dbReference type="SUPFAM" id="SSF54106">
    <property type="entry name" value="LysM domain"/>
    <property type="match status" value="1"/>
</dbReference>
<evidence type="ECO:0000313" key="4">
    <source>
        <dbReference type="EMBL" id="RFU26165.1"/>
    </source>
</evidence>
<feature type="compositionally biased region" description="Low complexity" evidence="1">
    <location>
        <begin position="321"/>
        <end position="331"/>
    </location>
</feature>
<dbReference type="Gene3D" id="1.10.530.10">
    <property type="match status" value="1"/>
</dbReference>
<feature type="non-terminal residue" evidence="4">
    <location>
        <position position="1"/>
    </location>
</feature>
<organism evidence="4 5">
    <name type="scientific">Scytalidium lignicola</name>
    <name type="common">Hyphomycete</name>
    <dbReference type="NCBI Taxonomy" id="5539"/>
    <lineage>
        <taxon>Eukaryota</taxon>
        <taxon>Fungi</taxon>
        <taxon>Dikarya</taxon>
        <taxon>Ascomycota</taxon>
        <taxon>Pezizomycotina</taxon>
        <taxon>Leotiomycetes</taxon>
        <taxon>Leotiomycetes incertae sedis</taxon>
        <taxon>Scytalidium</taxon>
    </lineage>
</organism>
<dbReference type="PROSITE" id="PS51782">
    <property type="entry name" value="LYSM"/>
    <property type="match status" value="1"/>
</dbReference>
<keyword evidence="2" id="KW-0732">Signal</keyword>
<feature type="domain" description="LysM" evidence="3">
    <location>
        <begin position="346"/>
        <end position="392"/>
    </location>
</feature>
<evidence type="ECO:0000259" key="3">
    <source>
        <dbReference type="PROSITE" id="PS51782"/>
    </source>
</evidence>
<evidence type="ECO:0000256" key="2">
    <source>
        <dbReference type="SAM" id="SignalP"/>
    </source>
</evidence>
<dbReference type="SUPFAM" id="SSF53955">
    <property type="entry name" value="Lysozyme-like"/>
    <property type="match status" value="1"/>
</dbReference>
<dbReference type="OMA" id="SCQKYYT"/>
<dbReference type="OrthoDB" id="1193027at2759"/>
<sequence>MLSTPFILAAGSLFTLISGAPVPSLLSRRSLADVASSPLEARDIVDYIVFGGEGSVSEGWPSQDQWVSDFNTLFDMNTSIMKGSCSQWGVPNNSDQELSDMSAAIQSVASETGVDARFILAIILQESNGCVRAPTTNYGVRNPGLMQDHNGSGTCNDGSVQNPCPSSEIKQMITDGVAGTSSGDGLKQCIAESGATDVSMYYKAARIYNSGSIPPSKNLGDGVATHCYVSDVANRLLGWGAAPNLCNPNVIATITGIVGSIPKKANNNPAPSAPAPVSSAPAPPPAPTTTSAPVAPTKAPAPAPPPAAPPAAPSTPPAAPAQPSGASTSPAPGVPVYPWAQSNCAEYYTVKAGDYCYSVEQQFNLASGQLIQLNTGLDAACSNLWLGYQYCVKSA</sequence>
<dbReference type="Proteomes" id="UP000258309">
    <property type="component" value="Unassembled WGS sequence"/>
</dbReference>
<accession>A0A3E2GYC6</accession>
<dbReference type="SMART" id="SM00257">
    <property type="entry name" value="LysM"/>
    <property type="match status" value="1"/>
</dbReference>
<feature type="chain" id="PRO_5017774337" description="LysM domain-containing protein" evidence="2">
    <location>
        <begin position="20"/>
        <end position="395"/>
    </location>
</feature>
<feature type="non-terminal residue" evidence="4">
    <location>
        <position position="395"/>
    </location>
</feature>
<protein>
    <recommendedName>
        <fullName evidence="3">LysM domain-containing protein</fullName>
    </recommendedName>
</protein>
<evidence type="ECO:0000256" key="1">
    <source>
        <dbReference type="SAM" id="MobiDB-lite"/>
    </source>
</evidence>
<dbReference type="CDD" id="cd00118">
    <property type="entry name" value="LysM"/>
    <property type="match status" value="1"/>
</dbReference>
<name>A0A3E2GYC6_SCYLI</name>
<proteinExistence type="predicted"/>
<comment type="caution">
    <text evidence="4">The sequence shown here is derived from an EMBL/GenBank/DDBJ whole genome shotgun (WGS) entry which is preliminary data.</text>
</comment>
<dbReference type="InterPro" id="IPR018392">
    <property type="entry name" value="LysM"/>
</dbReference>
<feature type="compositionally biased region" description="Pro residues" evidence="1">
    <location>
        <begin position="299"/>
        <end position="320"/>
    </location>
</feature>
<feature type="signal peptide" evidence="2">
    <location>
        <begin position="1"/>
        <end position="19"/>
    </location>
</feature>
<dbReference type="EMBL" id="NCSJ02000280">
    <property type="protein sequence ID" value="RFU26165.1"/>
    <property type="molecule type" value="Genomic_DNA"/>
</dbReference>
<gene>
    <name evidence="4" type="ORF">B7463_g10163</name>
</gene>
<dbReference type="InterPro" id="IPR036779">
    <property type="entry name" value="LysM_dom_sf"/>
</dbReference>
<feature type="compositionally biased region" description="Low complexity" evidence="1">
    <location>
        <begin position="288"/>
        <end position="298"/>
    </location>
</feature>
<reference evidence="4 5" key="1">
    <citation type="submission" date="2018-05" db="EMBL/GenBank/DDBJ databases">
        <title>Draft genome sequence of Scytalidium lignicola DSM 105466, a ubiquitous saprotrophic fungus.</title>
        <authorList>
            <person name="Buettner E."/>
            <person name="Gebauer A.M."/>
            <person name="Hofrichter M."/>
            <person name="Liers C."/>
            <person name="Kellner H."/>
        </authorList>
    </citation>
    <scope>NUCLEOTIDE SEQUENCE [LARGE SCALE GENOMIC DNA]</scope>
    <source>
        <strain evidence="4 5">DSM 105466</strain>
    </source>
</reference>
<evidence type="ECO:0000313" key="5">
    <source>
        <dbReference type="Proteomes" id="UP000258309"/>
    </source>
</evidence>
<feature type="region of interest" description="Disordered" evidence="1">
    <location>
        <begin position="268"/>
        <end position="331"/>
    </location>
</feature>
<dbReference type="AlphaFoldDB" id="A0A3E2GYC6"/>
<keyword evidence="5" id="KW-1185">Reference proteome</keyword>
<dbReference type="InterPro" id="IPR023346">
    <property type="entry name" value="Lysozyme-like_dom_sf"/>
</dbReference>
<dbReference type="Gene3D" id="3.10.350.10">
    <property type="entry name" value="LysM domain"/>
    <property type="match status" value="1"/>
</dbReference>
<dbReference type="Pfam" id="PF01476">
    <property type="entry name" value="LysM"/>
    <property type="match status" value="1"/>
</dbReference>